<accession>A0A0K1PKS3</accession>
<feature type="compositionally biased region" description="Low complexity" evidence="1">
    <location>
        <begin position="387"/>
        <end position="400"/>
    </location>
</feature>
<proteinExistence type="predicted"/>
<dbReference type="STRING" id="1391654.AKJ09_00802"/>
<dbReference type="GO" id="GO:0006313">
    <property type="term" value="P:DNA transposition"/>
    <property type="evidence" value="ECO:0007669"/>
    <property type="project" value="InterPro"/>
</dbReference>
<organism evidence="3 4">
    <name type="scientific">Labilithrix luteola</name>
    <dbReference type="NCBI Taxonomy" id="1391654"/>
    <lineage>
        <taxon>Bacteria</taxon>
        <taxon>Pseudomonadati</taxon>
        <taxon>Myxococcota</taxon>
        <taxon>Polyangia</taxon>
        <taxon>Polyangiales</taxon>
        <taxon>Labilitrichaceae</taxon>
        <taxon>Labilithrix</taxon>
    </lineage>
</organism>
<dbReference type="Pfam" id="PF04986">
    <property type="entry name" value="Y2_Tnp"/>
    <property type="match status" value="1"/>
</dbReference>
<feature type="compositionally biased region" description="Polar residues" evidence="1">
    <location>
        <begin position="283"/>
        <end position="299"/>
    </location>
</feature>
<dbReference type="AlphaFoldDB" id="A0A0K1PKS3"/>
<keyword evidence="4" id="KW-1185">Reference proteome</keyword>
<evidence type="ECO:0000313" key="3">
    <source>
        <dbReference type="EMBL" id="AKU94138.1"/>
    </source>
</evidence>
<evidence type="ECO:0000256" key="1">
    <source>
        <dbReference type="SAM" id="MobiDB-lite"/>
    </source>
</evidence>
<protein>
    <submittedName>
        <fullName evidence="3">Transposon-like protein</fullName>
    </submittedName>
</protein>
<feature type="compositionally biased region" description="Acidic residues" evidence="1">
    <location>
        <begin position="434"/>
        <end position="444"/>
    </location>
</feature>
<dbReference type="GO" id="GO:0004803">
    <property type="term" value="F:transposase activity"/>
    <property type="evidence" value="ECO:0007669"/>
    <property type="project" value="InterPro"/>
</dbReference>
<gene>
    <name evidence="3" type="ORF">AKJ09_00802</name>
</gene>
<feature type="region of interest" description="Disordered" evidence="1">
    <location>
        <begin position="375"/>
        <end position="444"/>
    </location>
</feature>
<reference evidence="3 4" key="1">
    <citation type="submission" date="2015-08" db="EMBL/GenBank/DDBJ databases">
        <authorList>
            <person name="Babu N.S."/>
            <person name="Beckwith C.J."/>
            <person name="Beseler K.G."/>
            <person name="Brison A."/>
            <person name="Carone J.V."/>
            <person name="Caskin T.P."/>
            <person name="Diamond M."/>
            <person name="Durham M.E."/>
            <person name="Foxe J.M."/>
            <person name="Go M."/>
            <person name="Henderson B.A."/>
            <person name="Jones I.B."/>
            <person name="McGettigan J.A."/>
            <person name="Micheletti S.J."/>
            <person name="Nasrallah M.E."/>
            <person name="Ortiz D."/>
            <person name="Piller C.R."/>
            <person name="Privatt S.R."/>
            <person name="Schneider S.L."/>
            <person name="Sharp S."/>
            <person name="Smith T.C."/>
            <person name="Stanton J.D."/>
            <person name="Ullery H.E."/>
            <person name="Wilson R.J."/>
            <person name="Serrano M.G."/>
            <person name="Buck G."/>
            <person name="Lee V."/>
            <person name="Wang Y."/>
            <person name="Carvalho R."/>
            <person name="Voegtly L."/>
            <person name="Shi R."/>
            <person name="Duckworth R."/>
            <person name="Johnson A."/>
            <person name="Loviza R."/>
            <person name="Walstead R."/>
            <person name="Shah Z."/>
            <person name="Kiflezghi M."/>
            <person name="Wade K."/>
            <person name="Ball S.L."/>
            <person name="Bradley K.W."/>
            <person name="Asai D.J."/>
            <person name="Bowman C.A."/>
            <person name="Russell D.A."/>
            <person name="Pope W.H."/>
            <person name="Jacobs-Sera D."/>
            <person name="Hendrix R.W."/>
            <person name="Hatfull G.F."/>
        </authorList>
    </citation>
    <scope>NUCLEOTIDE SEQUENCE [LARGE SCALE GENOMIC DNA]</scope>
    <source>
        <strain evidence="3 4">DSM 27648</strain>
    </source>
</reference>
<feature type="domain" description="Transposase IS801/IS1294" evidence="2">
    <location>
        <begin position="126"/>
        <end position="196"/>
    </location>
</feature>
<evidence type="ECO:0000313" key="4">
    <source>
        <dbReference type="Proteomes" id="UP000064967"/>
    </source>
</evidence>
<dbReference type="GO" id="GO:0003677">
    <property type="term" value="F:DNA binding"/>
    <property type="evidence" value="ECO:0007669"/>
    <property type="project" value="InterPro"/>
</dbReference>
<feature type="compositionally biased region" description="Low complexity" evidence="1">
    <location>
        <begin position="342"/>
        <end position="357"/>
    </location>
</feature>
<dbReference type="KEGG" id="llu:AKJ09_00802"/>
<dbReference type="InterPro" id="IPR007069">
    <property type="entry name" value="Transposase_32"/>
</dbReference>
<feature type="region of interest" description="Disordered" evidence="1">
    <location>
        <begin position="25"/>
        <end position="102"/>
    </location>
</feature>
<evidence type="ECO:0000259" key="2">
    <source>
        <dbReference type="Pfam" id="PF04986"/>
    </source>
</evidence>
<name>A0A0K1PKS3_9BACT</name>
<dbReference type="Proteomes" id="UP000064967">
    <property type="component" value="Chromosome"/>
</dbReference>
<dbReference type="EMBL" id="CP012333">
    <property type="protein sequence ID" value="AKU94138.1"/>
    <property type="molecule type" value="Genomic_DNA"/>
</dbReference>
<sequence>MRGSGIDHGATGDRSGRLLTCAGAARPGLGDAHRSWTRGVTRGHAHDQQDPCAPQLGHPHDHAIVPDRSPFAAYDGSDAENPKTPRRVQVSSSSPLPPPRRPTARACYSAWAKRAGVGISPDARAGAVTFVQRFGSSLNLNVHFHVVFLDGVYTRIATGAAVFHDAPAPTRAELESIVEAVHRRAIKWLRRHGHLELTPLEDRSNERALSSPLEACASIAMQRGTMRPLAPDAGRADARESAAVGAEAEIEPPARGRGAVDASRIASRSSAAPRRGGRRVTERCQTTRRNPASTSTSTELRQRERAFGPLGPRCPAVPKGPSVNSSRTFEHRARPWLPASGPPTSHVSPPTSSASSTGLVCSAGFCMPRRHVCDGRSSCGGRSTWTSWSARSAEAGSASSKPSWRRRAREILERLGMPTGSPDTAHARDPTSLDGDEPDEPDAT</sequence>
<feature type="compositionally biased region" description="Low complexity" evidence="1">
    <location>
        <begin position="262"/>
        <end position="274"/>
    </location>
</feature>
<feature type="region of interest" description="Disordered" evidence="1">
    <location>
        <begin position="230"/>
        <end position="357"/>
    </location>
</feature>